<dbReference type="AlphaFoldDB" id="A0AAU8MX06"/>
<dbReference type="RefSeq" id="WP_363800457.1">
    <property type="nucleotide sequence ID" value="NZ_CP159925.1"/>
</dbReference>
<protein>
    <submittedName>
        <fullName evidence="1">Uncharacterized protein</fullName>
    </submittedName>
</protein>
<proteinExistence type="predicted"/>
<dbReference type="EMBL" id="CP159925">
    <property type="protein sequence ID" value="XCO77126.1"/>
    <property type="molecule type" value="Genomic_DNA"/>
</dbReference>
<sequence length="120" mass="13491">MSRYVLIRGWIECTFDQVAEIRSVVNAVAEHAKLEGVASELVDSCMKGWSYPEAPINWISLVLFGAQVNRVAVPLVRRMMEAVSKIGCEVEGLFYVDDDEGDESLRWDVNEGRIDVVSRV</sequence>
<reference evidence="1" key="1">
    <citation type="submission" date="2024-06" db="EMBL/GenBank/DDBJ databases">
        <authorList>
            <person name="Li S."/>
        </authorList>
    </citation>
    <scope>NUCLEOTIDE SEQUENCE</scope>
    <source>
        <strain evidence="1">SR10</strain>
    </source>
</reference>
<gene>
    <name evidence="1" type="ORF">ABU614_10190</name>
</gene>
<organism evidence="1">
    <name type="scientific">Lysobacter firmicutimachus</name>
    <dbReference type="NCBI Taxonomy" id="1792846"/>
    <lineage>
        <taxon>Bacteria</taxon>
        <taxon>Pseudomonadati</taxon>
        <taxon>Pseudomonadota</taxon>
        <taxon>Gammaproteobacteria</taxon>
        <taxon>Lysobacterales</taxon>
        <taxon>Lysobacteraceae</taxon>
        <taxon>Lysobacter</taxon>
    </lineage>
</organism>
<accession>A0AAU8MX06</accession>
<name>A0AAU8MX06_9GAMM</name>
<evidence type="ECO:0000313" key="1">
    <source>
        <dbReference type="EMBL" id="XCO77126.1"/>
    </source>
</evidence>